<dbReference type="InterPro" id="IPR009739">
    <property type="entry name" value="LprI-like_N"/>
</dbReference>
<keyword evidence="4" id="KW-1185">Reference proteome</keyword>
<dbReference type="KEGG" id="hyf:DTO96_101448"/>
<accession>A0A345DBH7</accession>
<sequence>MTIKHCLLIAASLCASTFAHAETCNNPQTQMKMNECAGKALDQATQKINEQYKNIRSHLDEAGQLHLKNLQLQWIKSAPVKLPNMKGARSKQ</sequence>
<name>A0A345DBH7_9BURK</name>
<dbReference type="AlphaFoldDB" id="A0A345DBH7"/>
<reference evidence="4" key="1">
    <citation type="submission" date="2018-07" db="EMBL/GenBank/DDBJ databases">
        <authorList>
            <person name="Kim H."/>
        </authorList>
    </citation>
    <scope>NUCLEOTIDE SEQUENCE [LARGE SCALE GENOMIC DNA]</scope>
    <source>
        <strain evidence="4">F02</strain>
    </source>
</reference>
<dbReference type="Gene3D" id="1.20.1270.180">
    <property type="match status" value="1"/>
</dbReference>
<protein>
    <recommendedName>
        <fullName evidence="2">Lysozyme inhibitor LprI-like N-terminal domain-containing protein</fullName>
    </recommendedName>
</protein>
<feature type="chain" id="PRO_5017071105" description="Lysozyme inhibitor LprI-like N-terminal domain-containing protein" evidence="1">
    <location>
        <begin position="22"/>
        <end position="92"/>
    </location>
</feature>
<dbReference type="Proteomes" id="UP000252182">
    <property type="component" value="Chromosome"/>
</dbReference>
<evidence type="ECO:0000256" key="1">
    <source>
        <dbReference type="SAM" id="SignalP"/>
    </source>
</evidence>
<gene>
    <name evidence="3" type="ORF">DTO96_101448</name>
</gene>
<feature type="signal peptide" evidence="1">
    <location>
        <begin position="1"/>
        <end position="21"/>
    </location>
</feature>
<dbReference type="OrthoDB" id="7340239at2"/>
<dbReference type="Pfam" id="PF07007">
    <property type="entry name" value="LprI"/>
    <property type="match status" value="1"/>
</dbReference>
<organism evidence="3 4">
    <name type="scientific">Ephemeroptericola cinctiostellae</name>
    <dbReference type="NCBI Taxonomy" id="2268024"/>
    <lineage>
        <taxon>Bacteria</taxon>
        <taxon>Pseudomonadati</taxon>
        <taxon>Pseudomonadota</taxon>
        <taxon>Betaproteobacteria</taxon>
        <taxon>Burkholderiales</taxon>
        <taxon>Burkholderiaceae</taxon>
        <taxon>Ephemeroptericola</taxon>
    </lineage>
</organism>
<feature type="domain" description="Lysozyme inhibitor LprI-like N-terminal" evidence="2">
    <location>
        <begin position="24"/>
        <end position="76"/>
    </location>
</feature>
<evidence type="ECO:0000313" key="3">
    <source>
        <dbReference type="EMBL" id="AXF85715.1"/>
    </source>
</evidence>
<proteinExistence type="predicted"/>
<keyword evidence="1" id="KW-0732">Signal</keyword>
<dbReference type="EMBL" id="CP031124">
    <property type="protein sequence ID" value="AXF85715.1"/>
    <property type="molecule type" value="Genomic_DNA"/>
</dbReference>
<evidence type="ECO:0000259" key="2">
    <source>
        <dbReference type="Pfam" id="PF07007"/>
    </source>
</evidence>
<evidence type="ECO:0000313" key="4">
    <source>
        <dbReference type="Proteomes" id="UP000252182"/>
    </source>
</evidence>